<name>A0ABV0S2E7_9TELE</name>
<proteinExistence type="predicted"/>
<gene>
    <name evidence="1" type="ORF">XENOCAPTIV_014495</name>
</gene>
<keyword evidence="2" id="KW-1185">Reference proteome</keyword>
<reference evidence="1 2" key="1">
    <citation type="submission" date="2021-06" db="EMBL/GenBank/DDBJ databases">
        <authorList>
            <person name="Palmer J.M."/>
        </authorList>
    </citation>
    <scope>NUCLEOTIDE SEQUENCE [LARGE SCALE GENOMIC DNA]</scope>
    <source>
        <strain evidence="1 2">XC_2019</strain>
        <tissue evidence="1">Muscle</tissue>
    </source>
</reference>
<protein>
    <submittedName>
        <fullName evidence="1">Uncharacterized protein</fullName>
    </submittedName>
</protein>
<accession>A0ABV0S2E7</accession>
<dbReference type="Proteomes" id="UP001434883">
    <property type="component" value="Unassembled WGS sequence"/>
</dbReference>
<evidence type="ECO:0000313" key="2">
    <source>
        <dbReference type="Proteomes" id="UP001434883"/>
    </source>
</evidence>
<organism evidence="1 2">
    <name type="scientific">Xenoophorus captivus</name>
    <dbReference type="NCBI Taxonomy" id="1517983"/>
    <lineage>
        <taxon>Eukaryota</taxon>
        <taxon>Metazoa</taxon>
        <taxon>Chordata</taxon>
        <taxon>Craniata</taxon>
        <taxon>Vertebrata</taxon>
        <taxon>Euteleostomi</taxon>
        <taxon>Actinopterygii</taxon>
        <taxon>Neopterygii</taxon>
        <taxon>Teleostei</taxon>
        <taxon>Neoteleostei</taxon>
        <taxon>Acanthomorphata</taxon>
        <taxon>Ovalentaria</taxon>
        <taxon>Atherinomorphae</taxon>
        <taxon>Cyprinodontiformes</taxon>
        <taxon>Goodeidae</taxon>
        <taxon>Xenoophorus</taxon>
    </lineage>
</organism>
<sequence>LQVLITVLENLAPLGLFRIGPSLNRLKGPLPVIGWYQSFDDSPTSAWCSIPGDSSFLALRLDLKPAVGAIHTLATLYRWQGVFVPIEVT</sequence>
<evidence type="ECO:0000313" key="1">
    <source>
        <dbReference type="EMBL" id="MEQ2214623.1"/>
    </source>
</evidence>
<dbReference type="EMBL" id="JAHRIN010067518">
    <property type="protein sequence ID" value="MEQ2214623.1"/>
    <property type="molecule type" value="Genomic_DNA"/>
</dbReference>
<feature type="non-terminal residue" evidence="1">
    <location>
        <position position="1"/>
    </location>
</feature>
<comment type="caution">
    <text evidence="1">The sequence shown here is derived from an EMBL/GenBank/DDBJ whole genome shotgun (WGS) entry which is preliminary data.</text>
</comment>